<dbReference type="EMBL" id="KI630918">
    <property type="protein sequence ID" value="EYU31691.1"/>
    <property type="molecule type" value="Genomic_DNA"/>
</dbReference>
<dbReference type="OrthoDB" id="622488at2759"/>
<dbReference type="Proteomes" id="UP000030748">
    <property type="component" value="Unassembled WGS sequence"/>
</dbReference>
<name>A0A022QUV6_ERYGU</name>
<dbReference type="KEGG" id="egt:105964271"/>
<evidence type="ECO:0000313" key="2">
    <source>
        <dbReference type="EMBL" id="EYU31691.1"/>
    </source>
</evidence>
<proteinExistence type="predicted"/>
<dbReference type="InterPro" id="IPR007493">
    <property type="entry name" value="DUF538"/>
</dbReference>
<evidence type="ECO:0000256" key="1">
    <source>
        <dbReference type="SAM" id="SignalP"/>
    </source>
</evidence>
<keyword evidence="3" id="KW-1185">Reference proteome</keyword>
<dbReference type="Pfam" id="PF04398">
    <property type="entry name" value="DUF538"/>
    <property type="match status" value="1"/>
</dbReference>
<dbReference type="Gene3D" id="2.30.240.10">
    <property type="entry name" value="At5g01610-like"/>
    <property type="match status" value="1"/>
</dbReference>
<protein>
    <recommendedName>
        <fullName evidence="4">DUF538 domain-containing protein</fullName>
    </recommendedName>
</protein>
<dbReference type="PANTHER" id="PTHR31676">
    <property type="entry name" value="T31J12.3 PROTEIN-RELATED"/>
    <property type="match status" value="1"/>
</dbReference>
<dbReference type="PhylomeDB" id="A0A022QUV6"/>
<evidence type="ECO:0000313" key="3">
    <source>
        <dbReference type="Proteomes" id="UP000030748"/>
    </source>
</evidence>
<keyword evidence="1" id="KW-0732">Signal</keyword>
<feature type="chain" id="PRO_5001504589" description="DUF538 domain-containing protein" evidence="1">
    <location>
        <begin position="33"/>
        <end position="171"/>
    </location>
</feature>
<dbReference type="SUPFAM" id="SSF141562">
    <property type="entry name" value="At5g01610-like"/>
    <property type="match status" value="1"/>
</dbReference>
<dbReference type="OMA" id="MIEFHVG"/>
<reference evidence="2 3" key="1">
    <citation type="journal article" date="2013" name="Proc. Natl. Acad. Sci. U.S.A.">
        <title>Fine-scale variation in meiotic recombination in Mimulus inferred from population shotgun sequencing.</title>
        <authorList>
            <person name="Hellsten U."/>
            <person name="Wright K.M."/>
            <person name="Jenkins J."/>
            <person name="Shu S."/>
            <person name="Yuan Y."/>
            <person name="Wessler S.R."/>
            <person name="Schmutz J."/>
            <person name="Willis J.H."/>
            <person name="Rokhsar D.S."/>
        </authorList>
    </citation>
    <scope>NUCLEOTIDE SEQUENCE [LARGE SCALE GENOMIC DNA]</scope>
    <source>
        <strain evidence="3">cv. DUN x IM62</strain>
    </source>
</reference>
<organism evidence="2 3">
    <name type="scientific">Erythranthe guttata</name>
    <name type="common">Yellow monkey flower</name>
    <name type="synonym">Mimulus guttatus</name>
    <dbReference type="NCBI Taxonomy" id="4155"/>
    <lineage>
        <taxon>Eukaryota</taxon>
        <taxon>Viridiplantae</taxon>
        <taxon>Streptophyta</taxon>
        <taxon>Embryophyta</taxon>
        <taxon>Tracheophyta</taxon>
        <taxon>Spermatophyta</taxon>
        <taxon>Magnoliopsida</taxon>
        <taxon>eudicotyledons</taxon>
        <taxon>Gunneridae</taxon>
        <taxon>Pentapetalae</taxon>
        <taxon>asterids</taxon>
        <taxon>lamiids</taxon>
        <taxon>Lamiales</taxon>
        <taxon>Phrymaceae</taxon>
        <taxon>Erythranthe</taxon>
    </lineage>
</organism>
<dbReference type="STRING" id="4155.A0A022QUV6"/>
<gene>
    <name evidence="2" type="ORF">MIMGU_mgv1a015006mg</name>
</gene>
<dbReference type="AlphaFoldDB" id="A0A022QUV6"/>
<accession>A0A022QUV6</accession>
<dbReference type="InterPro" id="IPR036758">
    <property type="entry name" value="At5g01610-like"/>
</dbReference>
<dbReference type="eggNOG" id="ENOG502S0AQ">
    <property type="taxonomic scope" value="Eukaryota"/>
</dbReference>
<evidence type="ECO:0008006" key="4">
    <source>
        <dbReference type="Google" id="ProtNLM"/>
    </source>
</evidence>
<feature type="signal peptide" evidence="1">
    <location>
        <begin position="1"/>
        <end position="32"/>
    </location>
</feature>
<dbReference type="PANTHER" id="PTHR31676:SF96">
    <property type="entry name" value="EXPRESSED PROTEIN"/>
    <property type="match status" value="1"/>
</dbReference>
<sequence>MASASSTRKVQHAATAIISLIILLTSTQTTLSDPTSDEVHELLTKYNLPKGILPKDIKSYALSNQDNSFTIELSSNPCYVKFKDQVVYYAKTIKGKLSYGKVTGVSGIQAKKFFIWVSVTGMEVDQKNDMVEFHVGAISQSLPAEDFEEIPSCKAKALLREESFSLLDALI</sequence>